<evidence type="ECO:0000256" key="2">
    <source>
        <dbReference type="ARBA" id="ARBA00022679"/>
    </source>
</evidence>
<dbReference type="InterPro" id="IPR004839">
    <property type="entry name" value="Aminotransferase_I/II_large"/>
</dbReference>
<dbReference type="InterPro" id="IPR015421">
    <property type="entry name" value="PyrdxlP-dep_Trfase_major"/>
</dbReference>
<sequence length="362" mass="38177">MRLEKVGRRRAMTLASGCDFSSNDYLALAGSAALRSAAMDALARGVSPGSGGSRLLRGNCAEHLGLETDAARFFGSESALFVGSGFAANSLVVSTLPQASDLILHDELIHASVHEGMRMARAPCERFAHNDVDAAADAIARWRAKGGCGTPWIAFETLYSMDGDVAPVDDFASLAERTGAMLLIDEAHAVGVCGPKGRGLAAHLHGCENVVTLVTCGKALGCEGALILAPAVFRDFLVNRGRSFIFSTAPSPLIAAIVRESLSIVANADERRQRLRLIIEHAGKRLAPLGIIPSGTHIQPVPIGEDSRTMRIAEALQARGFDIRGIRPPTVPAGTARLRISLTLNIDEAAVSELATALEDLL</sequence>
<organism evidence="5 6">
    <name type="scientific">Qipengyuania pacifica</name>
    <dbReference type="NCBI Taxonomy" id="2860199"/>
    <lineage>
        <taxon>Bacteria</taxon>
        <taxon>Pseudomonadati</taxon>
        <taxon>Pseudomonadota</taxon>
        <taxon>Alphaproteobacteria</taxon>
        <taxon>Sphingomonadales</taxon>
        <taxon>Erythrobacteraceae</taxon>
        <taxon>Qipengyuania</taxon>
    </lineage>
</organism>
<evidence type="ECO:0000256" key="3">
    <source>
        <dbReference type="ARBA" id="ARBA00022898"/>
    </source>
</evidence>
<accession>A0ABS7JD85</accession>
<dbReference type="RefSeq" id="WP_221598078.1">
    <property type="nucleotide sequence ID" value="NZ_JAIGNQ010000002.1"/>
</dbReference>
<dbReference type="InterPro" id="IPR050087">
    <property type="entry name" value="AON_synthase_class-II"/>
</dbReference>
<dbReference type="InterPro" id="IPR015424">
    <property type="entry name" value="PyrdxlP-dep_Trfase"/>
</dbReference>
<dbReference type="Gene3D" id="3.40.640.10">
    <property type="entry name" value="Type I PLP-dependent aspartate aminotransferase-like (Major domain)"/>
    <property type="match status" value="1"/>
</dbReference>
<evidence type="ECO:0000313" key="5">
    <source>
        <dbReference type="EMBL" id="MBX7487992.1"/>
    </source>
</evidence>
<dbReference type="Pfam" id="PF00155">
    <property type="entry name" value="Aminotran_1_2"/>
    <property type="match status" value="1"/>
</dbReference>
<evidence type="ECO:0000259" key="4">
    <source>
        <dbReference type="Pfam" id="PF00155"/>
    </source>
</evidence>
<dbReference type="Proteomes" id="UP000776651">
    <property type="component" value="Unassembled WGS sequence"/>
</dbReference>
<gene>
    <name evidence="5" type="ORF">K3177_05665</name>
</gene>
<dbReference type="EMBL" id="JAIGNQ010000002">
    <property type="protein sequence ID" value="MBX7487992.1"/>
    <property type="molecule type" value="Genomic_DNA"/>
</dbReference>
<keyword evidence="6" id="KW-1185">Reference proteome</keyword>
<reference evidence="5 6" key="1">
    <citation type="submission" date="2021-08" db="EMBL/GenBank/DDBJ databases">
        <title>Comparative Genomics Analysis of the Genus Qipengyuania Reveals Extensive Genetic Diversity and Metabolic Versatility, Including the Description of Fifteen Novel Species.</title>
        <authorList>
            <person name="Liu Y."/>
        </authorList>
    </citation>
    <scope>NUCLEOTIDE SEQUENCE [LARGE SCALE GENOMIC DNA]</scope>
    <source>
        <strain evidence="5 6">GH25</strain>
    </source>
</reference>
<comment type="cofactor">
    <cofactor evidence="1">
        <name>pyridoxal 5'-phosphate</name>
        <dbReference type="ChEBI" id="CHEBI:597326"/>
    </cofactor>
</comment>
<evidence type="ECO:0000256" key="1">
    <source>
        <dbReference type="ARBA" id="ARBA00001933"/>
    </source>
</evidence>
<dbReference type="Gene3D" id="3.90.1150.10">
    <property type="entry name" value="Aspartate Aminotransferase, domain 1"/>
    <property type="match status" value="1"/>
</dbReference>
<evidence type="ECO:0000313" key="6">
    <source>
        <dbReference type="Proteomes" id="UP000776651"/>
    </source>
</evidence>
<name>A0ABS7JD85_9SPHN</name>
<keyword evidence="3" id="KW-0663">Pyridoxal phosphate</keyword>
<proteinExistence type="predicted"/>
<dbReference type="PANTHER" id="PTHR13693">
    <property type="entry name" value="CLASS II AMINOTRANSFERASE/8-AMINO-7-OXONONANOATE SYNTHASE"/>
    <property type="match status" value="1"/>
</dbReference>
<feature type="domain" description="Aminotransferase class I/classII large" evidence="4">
    <location>
        <begin position="19"/>
        <end position="358"/>
    </location>
</feature>
<keyword evidence="2" id="KW-0808">Transferase</keyword>
<comment type="caution">
    <text evidence="5">The sequence shown here is derived from an EMBL/GenBank/DDBJ whole genome shotgun (WGS) entry which is preliminary data.</text>
</comment>
<dbReference type="SUPFAM" id="SSF53383">
    <property type="entry name" value="PLP-dependent transferases"/>
    <property type="match status" value="1"/>
</dbReference>
<dbReference type="PANTHER" id="PTHR13693:SF100">
    <property type="entry name" value="8-AMINO-7-OXONONANOATE SYNTHASE"/>
    <property type="match status" value="1"/>
</dbReference>
<protein>
    <submittedName>
        <fullName evidence="5">8-amino-7-oxononanoate synthase</fullName>
    </submittedName>
</protein>
<dbReference type="InterPro" id="IPR015422">
    <property type="entry name" value="PyrdxlP-dep_Trfase_small"/>
</dbReference>